<proteinExistence type="predicted"/>
<dbReference type="InterPro" id="IPR011048">
    <property type="entry name" value="Haem_d1_sf"/>
</dbReference>
<dbReference type="Pfam" id="PF02239">
    <property type="entry name" value="Cytochrom_D1"/>
    <property type="match status" value="1"/>
</dbReference>
<evidence type="ECO:0000313" key="6">
    <source>
        <dbReference type="Proteomes" id="UP001319827"/>
    </source>
</evidence>
<dbReference type="SUPFAM" id="SSF51004">
    <property type="entry name" value="C-terminal (heme d1) domain of cytochrome cd1-nitrite reductase"/>
    <property type="match status" value="1"/>
</dbReference>
<dbReference type="InterPro" id="IPR048433">
    <property type="entry name" value="YNCE-like_beta-prop"/>
</dbReference>
<gene>
    <name evidence="5" type="ORF">DESUT3_14960</name>
</gene>
<dbReference type="InterPro" id="IPR015943">
    <property type="entry name" value="WD40/YVTN_repeat-like_dom_sf"/>
</dbReference>
<feature type="domain" description="YNCE-like beta-propeller" evidence="4">
    <location>
        <begin position="273"/>
        <end position="390"/>
    </location>
</feature>
<protein>
    <recommendedName>
        <fullName evidence="4">YNCE-like beta-propeller domain-containing protein</fullName>
    </recommendedName>
</protein>
<evidence type="ECO:0000256" key="2">
    <source>
        <dbReference type="SAM" id="MobiDB-lite"/>
    </source>
</evidence>
<organism evidence="5 6">
    <name type="scientific">Desulfuromonas versatilis</name>
    <dbReference type="NCBI Taxonomy" id="2802975"/>
    <lineage>
        <taxon>Bacteria</taxon>
        <taxon>Pseudomonadati</taxon>
        <taxon>Thermodesulfobacteriota</taxon>
        <taxon>Desulfuromonadia</taxon>
        <taxon>Desulfuromonadales</taxon>
        <taxon>Desulfuromonadaceae</taxon>
        <taxon>Desulfuromonas</taxon>
    </lineage>
</organism>
<dbReference type="RefSeq" id="WP_221251883.1">
    <property type="nucleotide sequence ID" value="NZ_AP024355.1"/>
</dbReference>
<dbReference type="InterPro" id="IPR051200">
    <property type="entry name" value="Host-pathogen_enzymatic-act"/>
</dbReference>
<feature type="chain" id="PRO_5045789138" description="YNCE-like beta-propeller domain-containing protein" evidence="3">
    <location>
        <begin position="25"/>
        <end position="656"/>
    </location>
</feature>
<evidence type="ECO:0000256" key="3">
    <source>
        <dbReference type="SAM" id="SignalP"/>
    </source>
</evidence>
<dbReference type="PANTHER" id="PTHR47197:SF3">
    <property type="entry name" value="DIHYDRO-HEME D1 DEHYDROGENASE"/>
    <property type="match status" value="1"/>
</dbReference>
<feature type="signal peptide" evidence="3">
    <location>
        <begin position="1"/>
        <end position="24"/>
    </location>
</feature>
<name>A0ABN6DWF0_9BACT</name>
<evidence type="ECO:0000256" key="1">
    <source>
        <dbReference type="ARBA" id="ARBA00022729"/>
    </source>
</evidence>
<reference evidence="5 6" key="1">
    <citation type="journal article" date="2016" name="C (Basel)">
        <title>Selective Growth of and Electricity Production by Marine Exoelectrogenic Bacteria in Self-Aggregated Hydrogel of Microbially Reduced Graphene Oxide.</title>
        <authorList>
            <person name="Yoshida N."/>
            <person name="Goto Y."/>
            <person name="Miyata Y."/>
        </authorList>
    </citation>
    <scope>NUCLEOTIDE SEQUENCE [LARGE SCALE GENOMIC DNA]</scope>
    <source>
        <strain evidence="5 6">NIT-T3</strain>
    </source>
</reference>
<dbReference type="Gene3D" id="2.130.10.10">
    <property type="entry name" value="YVTN repeat-like/Quinoprotein amine dehydrogenase"/>
    <property type="match status" value="2"/>
</dbReference>
<accession>A0ABN6DWF0</accession>
<feature type="region of interest" description="Disordered" evidence="2">
    <location>
        <begin position="20"/>
        <end position="45"/>
    </location>
</feature>
<sequence length="656" mass="72624">MFRILISVILATAFSALAPSTMQAEPPASPENRETNPQGETSSDEFIHKGVRVEFSIEPDEEARRESRTVREAEIAEIKFRITDAKSGAPISPLEPAVWVNLVKERQKDEEKLSCKDQIGLYLQGMLGFQADIDLNKFYMLVLNDDKSISVVDPILGVNGITQLYALITLKGRGEDWTTSENQKYLFVTMPEIGQVAKIDLETFKVVATLQAGSNTVRIALQPDGRYIWVGNNGADREKSGVTVINANDFSVAGFIPTGAGHHEIAFSNDSLFAYVTNSEESTLSVIDTQALKKTKDLKVGERPVALYFSELSRSAYVAAEADGSLTIVDGSTQEIRETLPLDPGLIALRFAPGDRWGFIANSLTNKVYILDASSQSVAHSLEIGNKPHQVVFTESFAYVRSLGTAELTLIPLKQLTRETLPGLQTIPIGTLPPGQYPLTSVADAIVPTGEYYTVLAVNPADRLVYYYMEGMNAAMGSFPTYGRVPRAVRVVDRSMQEKQRGVYSAKLRIPKEGKYDVAFLIDSPWVYNCFAFTAEPNPNLSRPKVDEPPRLEVLSNQLNFPVGRDFNLRFALKRRSGDLPLTGIPDVSLLVTRPPGNWQSRLQAKPLEDGTYEANIRADRPGVYSVYFAVPSLNFDYRQLPYIFLTATNNQTPEK</sequence>
<keyword evidence="1 3" id="KW-0732">Signal</keyword>
<dbReference type="Proteomes" id="UP001319827">
    <property type="component" value="Chromosome"/>
</dbReference>
<dbReference type="PANTHER" id="PTHR47197">
    <property type="entry name" value="PROTEIN NIRF"/>
    <property type="match status" value="1"/>
</dbReference>
<reference evidence="5 6" key="2">
    <citation type="journal article" date="2021" name="Int. J. Syst. Evol. Microbiol.">
        <title>Isolation and Polyphasic Characterization of Desulfuromonas versatilis sp. Nov., an Electrogenic Bacteria Capable of Versatile Metabolism Isolated from a Graphene Oxide-Reducing Enrichment Culture.</title>
        <authorList>
            <person name="Xie L."/>
            <person name="Yoshida N."/>
            <person name="Ishii S."/>
            <person name="Meng L."/>
        </authorList>
    </citation>
    <scope>NUCLEOTIDE SEQUENCE [LARGE SCALE GENOMIC DNA]</scope>
    <source>
        <strain evidence="5 6">NIT-T3</strain>
    </source>
</reference>
<evidence type="ECO:0000259" key="4">
    <source>
        <dbReference type="Pfam" id="PF21783"/>
    </source>
</evidence>
<evidence type="ECO:0000313" key="5">
    <source>
        <dbReference type="EMBL" id="BCR04427.1"/>
    </source>
</evidence>
<dbReference type="EMBL" id="AP024355">
    <property type="protein sequence ID" value="BCR04427.1"/>
    <property type="molecule type" value="Genomic_DNA"/>
</dbReference>
<dbReference type="Pfam" id="PF21783">
    <property type="entry name" value="YNCE"/>
    <property type="match status" value="1"/>
</dbReference>
<keyword evidence="6" id="KW-1185">Reference proteome</keyword>